<dbReference type="AlphaFoldDB" id="A0A3B0WFH0"/>
<reference evidence="2" key="1">
    <citation type="submission" date="2018-06" db="EMBL/GenBank/DDBJ databases">
        <authorList>
            <person name="Zhirakovskaya E."/>
        </authorList>
    </citation>
    <scope>NUCLEOTIDE SEQUENCE</scope>
</reference>
<keyword evidence="1" id="KW-1133">Transmembrane helix</keyword>
<evidence type="ECO:0000256" key="1">
    <source>
        <dbReference type="SAM" id="Phobius"/>
    </source>
</evidence>
<organism evidence="2">
    <name type="scientific">hydrothermal vent metagenome</name>
    <dbReference type="NCBI Taxonomy" id="652676"/>
    <lineage>
        <taxon>unclassified sequences</taxon>
        <taxon>metagenomes</taxon>
        <taxon>ecological metagenomes</taxon>
    </lineage>
</organism>
<protein>
    <submittedName>
        <fullName evidence="2">Uncharacterized protein</fullName>
    </submittedName>
</protein>
<gene>
    <name evidence="2" type="ORF">MNBD_GAMMA04-841</name>
</gene>
<keyword evidence="1" id="KW-0812">Transmembrane</keyword>
<feature type="transmembrane region" description="Helical" evidence="1">
    <location>
        <begin position="35"/>
        <end position="55"/>
    </location>
</feature>
<accession>A0A3B0WFH0</accession>
<name>A0A3B0WFH0_9ZZZZ</name>
<proteinExistence type="predicted"/>
<keyword evidence="1" id="KW-0472">Membrane</keyword>
<evidence type="ECO:0000313" key="2">
    <source>
        <dbReference type="EMBL" id="VAW48109.1"/>
    </source>
</evidence>
<sequence length="132" mass="15142">MKDNNHEHTRVMLEVNKKDFSEAIKDGIERFCEPFWKMIIGIIILGCIVQFLPLFKDNTDPPFGRSGMSILTDNLTGCEYLESRRGLTPRIGADNNQLGCRETGFNSRHQRQSSADKTNWILAEIKEVKINK</sequence>
<dbReference type="EMBL" id="UOFB01000239">
    <property type="protein sequence ID" value="VAW48109.1"/>
    <property type="molecule type" value="Genomic_DNA"/>
</dbReference>